<dbReference type="InterPro" id="IPR028051">
    <property type="entry name" value="CheX-like_dom"/>
</dbReference>
<evidence type="ECO:0000259" key="2">
    <source>
        <dbReference type="Pfam" id="PF04509"/>
    </source>
</evidence>
<feature type="domain" description="CheC-like protein" evidence="2">
    <location>
        <begin position="9"/>
        <end position="32"/>
    </location>
</feature>
<dbReference type="InterPro" id="IPR007597">
    <property type="entry name" value="CheC"/>
</dbReference>
<evidence type="ECO:0000259" key="3">
    <source>
        <dbReference type="Pfam" id="PF13690"/>
    </source>
</evidence>
<name>A0ABT7DUS4_9NEIS</name>
<reference evidence="4" key="1">
    <citation type="submission" date="2023-03" db="EMBL/GenBank/DDBJ databases">
        <title>Chitinimonas shenzhenensis gen. nov., sp. nov., a novel member of family Burkholderiaceae isolated from activated sludge collected in Shen Zhen, China.</title>
        <authorList>
            <person name="Wang X."/>
        </authorList>
    </citation>
    <scope>NUCLEOTIDE SEQUENCE</scope>
    <source>
        <strain evidence="4">DQS-5</strain>
    </source>
</reference>
<evidence type="ECO:0000256" key="1">
    <source>
        <dbReference type="ARBA" id="ARBA00022500"/>
    </source>
</evidence>
<dbReference type="EMBL" id="JARRAF010000002">
    <property type="protein sequence ID" value="MDK2122843.1"/>
    <property type="molecule type" value="Genomic_DNA"/>
</dbReference>
<comment type="caution">
    <text evidence="4">The sequence shown here is derived from an EMBL/GenBank/DDBJ whole genome shotgun (WGS) entry which is preliminary data.</text>
</comment>
<dbReference type="RefSeq" id="WP_284099130.1">
    <property type="nucleotide sequence ID" value="NZ_JARRAF010000002.1"/>
</dbReference>
<dbReference type="SUPFAM" id="SSF103039">
    <property type="entry name" value="CheC-like"/>
    <property type="match status" value="1"/>
</dbReference>
<dbReference type="PANTHER" id="PTHR43484:SF1">
    <property type="entry name" value="FLAGELLAR MOTOR SWITCH PROTEIN FLIN"/>
    <property type="match status" value="1"/>
</dbReference>
<dbReference type="InterPro" id="IPR051469">
    <property type="entry name" value="FliN/MopA/SpaO"/>
</dbReference>
<organism evidence="4 5">
    <name type="scientific">Parachitinimonas caeni</name>
    <dbReference type="NCBI Taxonomy" id="3031301"/>
    <lineage>
        <taxon>Bacteria</taxon>
        <taxon>Pseudomonadati</taxon>
        <taxon>Pseudomonadota</taxon>
        <taxon>Betaproteobacteria</taxon>
        <taxon>Neisseriales</taxon>
        <taxon>Chitinibacteraceae</taxon>
        <taxon>Parachitinimonas</taxon>
    </lineage>
</organism>
<dbReference type="Proteomes" id="UP001172778">
    <property type="component" value="Unassembled WGS sequence"/>
</dbReference>
<keyword evidence="5" id="KW-1185">Reference proteome</keyword>
<proteinExistence type="predicted"/>
<feature type="domain" description="Chemotaxis phosphatase CheX-like" evidence="3">
    <location>
        <begin position="68"/>
        <end position="152"/>
    </location>
</feature>
<sequence>MAIQFTPLQLDALSEVFNIGVGHAASALSELLHDSVLLNIPELRIVSRDEAGQLLVPNLNQKVCAVSQAFSGSFVGEALVMFPEENSLELVRLMIGKPMPLSYLTELEQDALTEIGNIILNACISTLSDVFGEAIQCDPPVLHLGSGRDLLDRPDKKQSHEILMLQIAFSLEKREVKGFLAFLLDTSSLDGLRTGLDRFLTGALHRAG</sequence>
<dbReference type="Pfam" id="PF13690">
    <property type="entry name" value="CheX"/>
    <property type="match status" value="1"/>
</dbReference>
<protein>
    <submittedName>
        <fullName evidence="4">Chemotaxis protein CheC</fullName>
    </submittedName>
</protein>
<dbReference type="CDD" id="cd17910">
    <property type="entry name" value="CheC_ClassII"/>
    <property type="match status" value="1"/>
</dbReference>
<dbReference type="PANTHER" id="PTHR43484">
    <property type="match status" value="1"/>
</dbReference>
<dbReference type="InterPro" id="IPR028976">
    <property type="entry name" value="CheC-like_sf"/>
</dbReference>
<accession>A0ABT7DUS4</accession>
<keyword evidence="1" id="KW-0145">Chemotaxis</keyword>
<evidence type="ECO:0000313" key="5">
    <source>
        <dbReference type="Proteomes" id="UP001172778"/>
    </source>
</evidence>
<evidence type="ECO:0000313" key="4">
    <source>
        <dbReference type="EMBL" id="MDK2122843.1"/>
    </source>
</evidence>
<gene>
    <name evidence="4" type="ORF">PZA18_02130</name>
</gene>
<dbReference type="Gene3D" id="3.40.1550.10">
    <property type="entry name" value="CheC-like"/>
    <property type="match status" value="1"/>
</dbReference>
<dbReference type="Pfam" id="PF04509">
    <property type="entry name" value="CheC"/>
    <property type="match status" value="1"/>
</dbReference>